<dbReference type="EMBL" id="MH795131">
    <property type="protein sequence ID" value="AYO28618.1"/>
    <property type="molecule type" value="Genomic_DNA"/>
</dbReference>
<keyword evidence="6" id="KW-0934">Plastid</keyword>
<keyword evidence="4" id="KW-0239">DNA-directed DNA polymerase</keyword>
<dbReference type="RefSeq" id="YP_009545442.1">
    <property type="nucleotide sequence ID" value="NC_040135.1"/>
</dbReference>
<geneLocation type="plastid" evidence="6"/>
<keyword evidence="3" id="KW-0548">Nucleotidyltransferase</keyword>
<reference evidence="6" key="1">
    <citation type="submission" date="2018-08" db="EMBL/GenBank/DDBJ databases">
        <title>Comparative Plastid Genomics of Synurophyceae: Evolutionary Evidence of Lateral Gene Transfer and Inverted Repeat Dynamics.</title>
        <authorList>
            <person name="Kim J.I."/>
            <person name="Shin H."/>
            <person name="Skaloud P."/>
            <person name="Jung J."/>
            <person name="Yoon H.S."/>
            <person name="Archibald J.M."/>
            <person name="Shin W."/>
        </authorList>
    </citation>
    <scope>NUCLEOTIDE SEQUENCE</scope>
    <source>
        <strain evidence="6">CCMP1782</strain>
    </source>
</reference>
<dbReference type="GO" id="GO:0003887">
    <property type="term" value="F:DNA-directed DNA polymerase activity"/>
    <property type="evidence" value="ECO:0007669"/>
    <property type="project" value="UniProtKB-KW"/>
</dbReference>
<evidence type="ECO:0000256" key="3">
    <source>
        <dbReference type="ARBA" id="ARBA00022695"/>
    </source>
</evidence>
<dbReference type="EC" id="2.7.7.7" evidence="1"/>
<evidence type="ECO:0000256" key="2">
    <source>
        <dbReference type="ARBA" id="ARBA00022679"/>
    </source>
</evidence>
<name>A0A3G2QZN4_9STRA</name>
<dbReference type="RefSeq" id="YP_009545464.1">
    <property type="nucleotide sequence ID" value="NC_040135.1"/>
</dbReference>
<keyword evidence="2" id="KW-0808">Transferase</keyword>
<accession>A0A3G2QZN4</accession>
<dbReference type="GeneID" id="38572005"/>
<dbReference type="SUPFAM" id="SSF56672">
    <property type="entry name" value="DNA/RNA polymerases"/>
    <property type="match status" value="1"/>
</dbReference>
<organism evidence="6">
    <name type="scientific">Mallomonas splendens</name>
    <dbReference type="NCBI Taxonomy" id="52552"/>
    <lineage>
        <taxon>Eukaryota</taxon>
        <taxon>Sar</taxon>
        <taxon>Stramenopiles</taxon>
        <taxon>Ochrophyta</taxon>
        <taxon>Synurophyceae</taxon>
        <taxon>Synurales</taxon>
        <taxon>Mallomonadaceae</taxon>
        <taxon>Mallomonas</taxon>
    </lineage>
</organism>
<proteinExistence type="predicted"/>
<feature type="domain" description="DNA-directed DNA polymerase family B multifunctional" evidence="5">
    <location>
        <begin position="367"/>
        <end position="438"/>
    </location>
</feature>
<dbReference type="Gene3D" id="3.90.1600.10">
    <property type="entry name" value="Palm domain of DNA polymerase"/>
    <property type="match status" value="1"/>
</dbReference>
<evidence type="ECO:0000256" key="4">
    <source>
        <dbReference type="ARBA" id="ARBA00022932"/>
    </source>
</evidence>
<dbReference type="GO" id="GO:0000166">
    <property type="term" value="F:nucleotide binding"/>
    <property type="evidence" value="ECO:0007669"/>
    <property type="project" value="InterPro"/>
</dbReference>
<dbReference type="InterPro" id="IPR006134">
    <property type="entry name" value="DNA-dir_DNA_pol_B_multi_dom"/>
</dbReference>
<evidence type="ECO:0000259" key="5">
    <source>
        <dbReference type="Pfam" id="PF00136"/>
    </source>
</evidence>
<dbReference type="GeneID" id="38571986"/>
<dbReference type="GO" id="GO:0003677">
    <property type="term" value="F:DNA binding"/>
    <property type="evidence" value="ECO:0007669"/>
    <property type="project" value="InterPro"/>
</dbReference>
<protein>
    <recommendedName>
        <fullName evidence="1">DNA-directed DNA polymerase</fullName>
        <ecNumber evidence="1">2.7.7.7</ecNumber>
    </recommendedName>
</protein>
<dbReference type="AlphaFoldDB" id="A0A3G2QZN4"/>
<dbReference type="Pfam" id="PF00136">
    <property type="entry name" value="DNA_pol_B"/>
    <property type="match status" value="1"/>
</dbReference>
<dbReference type="InterPro" id="IPR043502">
    <property type="entry name" value="DNA/RNA_pol_sf"/>
</dbReference>
<evidence type="ECO:0000313" key="6">
    <source>
        <dbReference type="EMBL" id="AYO28596.1"/>
    </source>
</evidence>
<dbReference type="InterPro" id="IPR023211">
    <property type="entry name" value="DNA_pol_palm_dom_sf"/>
</dbReference>
<sequence length="706" mass="82791">MGAGGLKTLLSSLNIPHPYKDDFNKKCMENEINKPTFLFYIIADVLQLTLIPKRMTEEWNEVYKVLNFPERDMFVEENIPLSTGCIVADMVEKFLFNSFADRKRLEKVHNNLGISENIVRGMKKQKKISKLIHSTSIRNIVSLSSKSTSIIGALVQGGRTNNEQPWKYTDQYIVDLDFSSCYGTAMEKFSVGIGYPTIIAFTANEKERNERMTLEEFLNKYEKELLPNLYTITISGNLSFRQNLLYSKVIEAQKFQQYVEKKYEESDDLENNVGKLLLLEKEIINGIITSDILYALKNICTNIEWNEFKKKMIVETALFYKASDKIEKEEEFLKILEKVSEESFFSYDLKTKSCQDKRPTCWMEISLHNLVNPLKTQREIYKKLMKESKDPEKKFYYENKQKTLKKAINTIYGISACPLFEISNAILANNITARARLNVWMSSRALNGIQCITDGHAYKLDRVYEIKEGIRKPGMDILSNLERLERHKGIRKISLGNRDWKQDFEQKKLEKINQDLDGLVSLHLKKFWDNYDLSIQYDIEHKLSHTSEKIVFYKKAHYILKTLEGPVIYKIRGVKNPDQTIYKTFFESISNNLPYKISSIEELYYKTEKLISINDYFLSIRKKLKDESVELKIPGFAEKINSTFKLECRDFVYPNYKTYQKVEKEKKDFALELLHSSIQDILSKRYLYYKHCVNRISRNINKPGYK</sequence>
<evidence type="ECO:0000256" key="1">
    <source>
        <dbReference type="ARBA" id="ARBA00012417"/>
    </source>
</evidence>
<dbReference type="EMBL" id="MH795131">
    <property type="protein sequence ID" value="AYO28596.1"/>
    <property type="molecule type" value="Genomic_DNA"/>
</dbReference>